<sequence>MTVRVTLISPATSAATVRAGFADDDDPLTRAGRQAAARAADAVKGVGPALVSPVPRCRETAAELGLDATPTSELSGQSFGRWRGRSLAAVGEEDPAGVAAWLGDPHYAPPGGESLAALHERIEGWLRGLTAAAMGVTAVVEPEVVRSAVVAALELPMAAFWRLDVRPLAVTELSGRSGRWNLRTGRSLSD</sequence>
<dbReference type="InterPro" id="IPR029033">
    <property type="entry name" value="His_PPase_superfam"/>
</dbReference>
<gene>
    <name evidence="1" type="ORF">B1H18_29795</name>
</gene>
<dbReference type="SMART" id="SM00855">
    <property type="entry name" value="PGAM"/>
    <property type="match status" value="1"/>
</dbReference>
<dbReference type="Proteomes" id="UP000190539">
    <property type="component" value="Unassembled WGS sequence"/>
</dbReference>
<dbReference type="STRING" id="83656.B1H18_29795"/>
<evidence type="ECO:0000313" key="1">
    <source>
        <dbReference type="EMBL" id="OON72457.1"/>
    </source>
</evidence>
<dbReference type="SUPFAM" id="SSF53254">
    <property type="entry name" value="Phosphoglycerate mutase-like"/>
    <property type="match status" value="1"/>
</dbReference>
<evidence type="ECO:0000313" key="2">
    <source>
        <dbReference type="Proteomes" id="UP000190539"/>
    </source>
</evidence>
<name>A0A1V4A225_9ACTN</name>
<dbReference type="InterPro" id="IPR013078">
    <property type="entry name" value="His_Pase_superF_clade-1"/>
</dbReference>
<keyword evidence="2" id="KW-1185">Reference proteome</keyword>
<comment type="caution">
    <text evidence="1">The sequence shown here is derived from an EMBL/GenBank/DDBJ whole genome shotgun (WGS) entry which is preliminary data.</text>
</comment>
<dbReference type="OrthoDB" id="7502553at2"/>
<dbReference type="RefSeq" id="WP_077973451.1">
    <property type="nucleotide sequence ID" value="NZ_CP045178.1"/>
</dbReference>
<reference evidence="1 2" key="1">
    <citation type="submission" date="2017-02" db="EMBL/GenBank/DDBJ databases">
        <title>Draft Genome Sequence of Streptomyces tsukubaensis F601, a Producer of the immunosuppressant tacrolimus FK506.</title>
        <authorList>
            <person name="Zong G."/>
            <person name="Zhong C."/>
            <person name="Fu J."/>
            <person name="Qin R."/>
            <person name="Cao G."/>
        </authorList>
    </citation>
    <scope>NUCLEOTIDE SEQUENCE [LARGE SCALE GENOMIC DNA]</scope>
    <source>
        <strain evidence="1 2">F601</strain>
    </source>
</reference>
<dbReference type="Pfam" id="PF00300">
    <property type="entry name" value="His_Phos_1"/>
    <property type="match status" value="1"/>
</dbReference>
<protein>
    <recommendedName>
        <fullName evidence="3">Histidine phosphatase family protein</fullName>
    </recommendedName>
</protein>
<proteinExistence type="predicted"/>
<organism evidence="1 2">
    <name type="scientific">Streptomyces tsukubensis</name>
    <dbReference type="NCBI Taxonomy" id="83656"/>
    <lineage>
        <taxon>Bacteria</taxon>
        <taxon>Bacillati</taxon>
        <taxon>Actinomycetota</taxon>
        <taxon>Actinomycetes</taxon>
        <taxon>Kitasatosporales</taxon>
        <taxon>Streptomycetaceae</taxon>
        <taxon>Streptomyces</taxon>
    </lineage>
</organism>
<accession>A0A1V4A225</accession>
<dbReference type="AlphaFoldDB" id="A0A1V4A225"/>
<evidence type="ECO:0008006" key="3">
    <source>
        <dbReference type="Google" id="ProtNLM"/>
    </source>
</evidence>
<dbReference type="EMBL" id="MVFC01000038">
    <property type="protein sequence ID" value="OON72457.1"/>
    <property type="molecule type" value="Genomic_DNA"/>
</dbReference>
<dbReference type="Gene3D" id="3.40.50.1240">
    <property type="entry name" value="Phosphoglycerate mutase-like"/>
    <property type="match status" value="1"/>
</dbReference>